<protein>
    <submittedName>
        <fullName evidence="1">Uncharacterized protein</fullName>
    </submittedName>
</protein>
<keyword evidence="2" id="KW-1185">Reference proteome</keyword>
<sequence>MPPSSVRDSNKVLEMLSEYGPQSRAINIRIGDPSVVKDVVSALLQNDILAALSELSVQVRDESLFDPDRSDNSEYIIPRQSHLSTSFIALLERLSAFRMSGVNIHWESVTFSSRLVELHIQNVTLGYDKAIISFLDALSSARGLRTLKIISIATLHNPKIVCDTSAVSLANLPKLQSLHLFDLYSNTLEPLLETIGLSTRSLTLLLSSKCFRAHRLSHGELGDEEPWDVYSIGSPERLCYFVKNVAVETLMLDGVWWMKKNALRSLLESMPALKTLKIDNSPFTRDVCIALERPCEGETGPREASFPLLESIHVTRCVFHAEVEETFKKVVVGHRLREVVLGGSLRYIASDGMPILRALETFNLVNWLEVNVRAFHLLGESHCSPEFYQNAWRLW</sequence>
<reference evidence="1 2" key="1">
    <citation type="submission" date="2014-11" db="EMBL/GenBank/DDBJ databases">
        <authorList>
            <person name="Wibberg Daniel"/>
        </authorList>
    </citation>
    <scope>NUCLEOTIDE SEQUENCE [LARGE SCALE GENOMIC DNA]</scope>
    <source>
        <strain evidence="1">Rhizoctonia solani AG1-IB 7/3/14</strain>
    </source>
</reference>
<organism evidence="1 2">
    <name type="scientific">Thanatephorus cucumeris (strain AG1-IB / isolate 7/3/14)</name>
    <name type="common">Lettuce bottom rot fungus</name>
    <name type="synonym">Rhizoctonia solani</name>
    <dbReference type="NCBI Taxonomy" id="1108050"/>
    <lineage>
        <taxon>Eukaryota</taxon>
        <taxon>Fungi</taxon>
        <taxon>Dikarya</taxon>
        <taxon>Basidiomycota</taxon>
        <taxon>Agaricomycotina</taxon>
        <taxon>Agaricomycetes</taxon>
        <taxon>Cantharellales</taxon>
        <taxon>Ceratobasidiaceae</taxon>
        <taxon>Rhizoctonia</taxon>
        <taxon>Rhizoctonia solani AG-1</taxon>
    </lineage>
</organism>
<evidence type="ECO:0000313" key="1">
    <source>
        <dbReference type="EMBL" id="CEL61632.1"/>
    </source>
</evidence>
<dbReference type="Gene3D" id="3.80.10.10">
    <property type="entry name" value="Ribonuclease Inhibitor"/>
    <property type="match status" value="1"/>
</dbReference>
<name>A0A0B7FZN6_THACB</name>
<dbReference type="AlphaFoldDB" id="A0A0B7FZN6"/>
<gene>
    <name evidence="1" type="ORF">RSOLAG1IB_04382</name>
</gene>
<proteinExistence type="predicted"/>
<evidence type="ECO:0000313" key="2">
    <source>
        <dbReference type="Proteomes" id="UP000059188"/>
    </source>
</evidence>
<dbReference type="EMBL" id="LN679105">
    <property type="protein sequence ID" value="CEL61632.1"/>
    <property type="molecule type" value="Genomic_DNA"/>
</dbReference>
<dbReference type="SUPFAM" id="SSF52047">
    <property type="entry name" value="RNI-like"/>
    <property type="match status" value="1"/>
</dbReference>
<accession>A0A0B7FZN6</accession>
<dbReference type="InterPro" id="IPR032675">
    <property type="entry name" value="LRR_dom_sf"/>
</dbReference>
<dbReference type="Proteomes" id="UP000059188">
    <property type="component" value="Unassembled WGS sequence"/>
</dbReference>